<evidence type="ECO:0000256" key="2">
    <source>
        <dbReference type="ARBA" id="ARBA00022898"/>
    </source>
</evidence>
<comment type="similarity">
    <text evidence="3">Belongs to the SelA family.</text>
</comment>
<dbReference type="InterPro" id="IPR015424">
    <property type="entry name" value="PyrdxlP-dep_Trfase"/>
</dbReference>
<dbReference type="Gene3D" id="3.40.640.10">
    <property type="entry name" value="Type I PLP-dependent aspartate aminotransferase-like (Major domain)"/>
    <property type="match status" value="1"/>
</dbReference>
<dbReference type="NCBIfam" id="TIGR01437">
    <property type="entry name" value="selA_rel"/>
    <property type="match status" value="1"/>
</dbReference>
<dbReference type="InterPro" id="IPR006337">
    <property type="entry name" value="DgaE-like"/>
</dbReference>
<comment type="cofactor">
    <cofactor evidence="1">
        <name>pyridoxal 5'-phosphate</name>
        <dbReference type="ChEBI" id="CHEBI:597326"/>
    </cofactor>
</comment>
<dbReference type="Proteomes" id="UP000019249">
    <property type="component" value="Unassembled WGS sequence"/>
</dbReference>
<keyword evidence="2" id="KW-0663">Pyridoxal phosphate</keyword>
<accession>A0ABN0RHT1</accession>
<dbReference type="SUPFAM" id="SSF53383">
    <property type="entry name" value="PLP-dependent transferases"/>
    <property type="match status" value="1"/>
</dbReference>
<sequence length="367" mass="40491">MTMDIYQKYDLKKVINASGKMTILGVSKTPDETVALQKFGGQNFFEMDELVKKTGSYLASLLKTEDAVIVSSASAGIAQSVAAFIGRGSTYHLYHPYASEFTKRDIILPKGHNVDYGTAVEVMVELGGGKVREAGYANMCSKEHVEMMITEQTAALLYIKSHHTVQKSMLTVEEMVEVSQKYHIPLIVDAAAEEDLHKYTKAGADVVIYSGAKAIDGPTSGMVIGKREAISWIRMQSKGIGRAMKIGKENIIAFTGAVERYLTNSGETGEAMRKRLEPFIESLNQIEGVAAKEVQDAAGREIYRASVKVNNAKTVIAELKKENPAIYTREYQANNGIIEFDVRAVDKTEMNLIVKRLKEIMEGENKL</sequence>
<reference evidence="4 5" key="1">
    <citation type="journal article" date="2014" name="Int. J. Syst. Evol. Microbiol.">
        <title>Listeria floridensis sp. nov., Listeria aquatica sp. nov., Listeria cornellensis sp. nov., Listeria riparia sp. nov. and Listeria grandensis sp. nov., from agricultural and natural environments.</title>
        <authorList>
            <person name="den Bakker H.C."/>
            <person name="Warchocki S."/>
            <person name="Wright E.M."/>
            <person name="Allred A.F."/>
            <person name="Ahlstrom C."/>
            <person name="Manuel C.S."/>
            <person name="Stasiewicz M.J."/>
            <person name="Burrell A."/>
            <person name="Roof S."/>
            <person name="Strawn L."/>
            <person name="Fortes E.D."/>
            <person name="Nightingale K.K."/>
            <person name="Kephart D."/>
            <person name="Wiedmann M."/>
        </authorList>
    </citation>
    <scope>NUCLEOTIDE SEQUENCE [LARGE SCALE GENOMIC DNA]</scope>
    <source>
        <strain evidence="4 5">FSL S10-1187</strain>
    </source>
</reference>
<dbReference type="PANTHER" id="PTHR32328">
    <property type="entry name" value="L-SERYL-TRNA(SEC) SELENIUM TRANSFERASE"/>
    <property type="match status" value="1"/>
</dbReference>
<dbReference type="InterPro" id="IPR015421">
    <property type="entry name" value="PyrdxlP-dep_Trfase_major"/>
</dbReference>
<dbReference type="RefSeq" id="WP_036096129.1">
    <property type="nucleotide sequence ID" value="NZ_AODF01000004.1"/>
</dbReference>
<evidence type="ECO:0000313" key="5">
    <source>
        <dbReference type="Proteomes" id="UP000019249"/>
    </source>
</evidence>
<proteinExistence type="inferred from homology"/>
<dbReference type="GO" id="GO:0016740">
    <property type="term" value="F:transferase activity"/>
    <property type="evidence" value="ECO:0007669"/>
    <property type="project" value="UniProtKB-KW"/>
</dbReference>
<comment type="caution">
    <text evidence="4">The sequence shown here is derived from an EMBL/GenBank/DDBJ whole genome shotgun (WGS) entry which is preliminary data.</text>
</comment>
<organism evidence="4 5">
    <name type="scientific">Listeria floridensis FSL S10-1187</name>
    <dbReference type="NCBI Taxonomy" id="1265817"/>
    <lineage>
        <taxon>Bacteria</taxon>
        <taxon>Bacillati</taxon>
        <taxon>Bacillota</taxon>
        <taxon>Bacilli</taxon>
        <taxon>Bacillales</taxon>
        <taxon>Listeriaceae</taxon>
        <taxon>Listeria</taxon>
    </lineage>
</organism>
<gene>
    <name evidence="4" type="ORF">MFLO_02673</name>
</gene>
<evidence type="ECO:0000256" key="1">
    <source>
        <dbReference type="ARBA" id="ARBA00001933"/>
    </source>
</evidence>
<dbReference type="EMBL" id="AODF01000004">
    <property type="protein sequence ID" value="EUJ33419.1"/>
    <property type="molecule type" value="Genomic_DNA"/>
</dbReference>
<evidence type="ECO:0000313" key="4">
    <source>
        <dbReference type="EMBL" id="EUJ33419.1"/>
    </source>
</evidence>
<dbReference type="Pfam" id="PF03841">
    <property type="entry name" value="SelA"/>
    <property type="match status" value="1"/>
</dbReference>
<name>A0ABN0RHT1_9LIST</name>
<protein>
    <submittedName>
        <fullName evidence="4">L-seryl-tRNA(Sec) selenium transferase</fullName>
    </submittedName>
</protein>
<dbReference type="InterPro" id="IPR018319">
    <property type="entry name" value="SelA-like"/>
</dbReference>
<evidence type="ECO:0000256" key="3">
    <source>
        <dbReference type="ARBA" id="ARBA00044507"/>
    </source>
</evidence>
<dbReference type="PANTHER" id="PTHR32328:SF0">
    <property type="entry name" value="L-SERYL-TRNA(SEC) SELENIUM TRANSFERASE"/>
    <property type="match status" value="1"/>
</dbReference>
<keyword evidence="5" id="KW-1185">Reference proteome</keyword>
<keyword evidence="4" id="KW-0808">Transferase</keyword>